<dbReference type="InterPro" id="IPR007560">
    <property type="entry name" value="Restrct_endonuc_IV_Mrr"/>
</dbReference>
<dbReference type="GO" id="GO:0004519">
    <property type="term" value="F:endonuclease activity"/>
    <property type="evidence" value="ECO:0007669"/>
    <property type="project" value="UniProtKB-KW"/>
</dbReference>
<name>A0A7C3URU7_UNCW3</name>
<evidence type="ECO:0000313" key="2">
    <source>
        <dbReference type="EMBL" id="HGE99990.1"/>
    </source>
</evidence>
<sequence length="180" mass="20745">MKEMPWGDFEYLCLHILEINGIINFSPTEKNQKGIDFCALLELDRYSLPGILLKGCRVKIVGQAKRFSREIGEGLVRNFKTFLEDVQEPKRDVIEKLPKWFKEIKSPILGIFLTTSKFTKGAIKYAQKEGIILKDGEQILEDLIKSPDSGKWVSTVENGKFIFNKNAFFDFFKNFGKEIL</sequence>
<dbReference type="Gene3D" id="3.40.1350.10">
    <property type="match status" value="1"/>
</dbReference>
<dbReference type="SUPFAM" id="SSF52980">
    <property type="entry name" value="Restriction endonuclease-like"/>
    <property type="match status" value="1"/>
</dbReference>
<dbReference type="InterPro" id="IPR011335">
    <property type="entry name" value="Restrct_endonuc-II-like"/>
</dbReference>
<evidence type="ECO:0000259" key="1">
    <source>
        <dbReference type="Pfam" id="PF04471"/>
    </source>
</evidence>
<gene>
    <name evidence="2" type="ORF">ENX07_08000</name>
</gene>
<organism evidence="2">
    <name type="scientific">candidate division WOR-3 bacterium</name>
    <dbReference type="NCBI Taxonomy" id="2052148"/>
    <lineage>
        <taxon>Bacteria</taxon>
        <taxon>Bacteria division WOR-3</taxon>
    </lineage>
</organism>
<proteinExistence type="predicted"/>
<dbReference type="EMBL" id="DTMQ01000048">
    <property type="protein sequence ID" value="HGE99990.1"/>
    <property type="molecule type" value="Genomic_DNA"/>
</dbReference>
<dbReference type="Pfam" id="PF04471">
    <property type="entry name" value="Mrr_cat"/>
    <property type="match status" value="1"/>
</dbReference>
<dbReference type="GO" id="GO:0009307">
    <property type="term" value="P:DNA restriction-modification system"/>
    <property type="evidence" value="ECO:0007669"/>
    <property type="project" value="InterPro"/>
</dbReference>
<reference evidence="2" key="1">
    <citation type="journal article" date="2020" name="mSystems">
        <title>Genome- and Community-Level Interaction Insights into Carbon Utilization and Element Cycling Functions of Hydrothermarchaeota in Hydrothermal Sediment.</title>
        <authorList>
            <person name="Zhou Z."/>
            <person name="Liu Y."/>
            <person name="Xu W."/>
            <person name="Pan J."/>
            <person name="Luo Z.H."/>
            <person name="Li M."/>
        </authorList>
    </citation>
    <scope>NUCLEOTIDE SEQUENCE [LARGE SCALE GENOMIC DNA]</scope>
    <source>
        <strain evidence="2">SpSt-906</strain>
    </source>
</reference>
<keyword evidence="2" id="KW-0378">Hydrolase</keyword>
<dbReference type="AlphaFoldDB" id="A0A7C3URU7"/>
<keyword evidence="2" id="KW-0255">Endonuclease</keyword>
<keyword evidence="2" id="KW-0540">Nuclease</keyword>
<protein>
    <submittedName>
        <fullName evidence="2">Restriction endonuclease</fullName>
    </submittedName>
</protein>
<accession>A0A7C3URU7</accession>
<comment type="caution">
    <text evidence="2">The sequence shown here is derived from an EMBL/GenBank/DDBJ whole genome shotgun (WGS) entry which is preliminary data.</text>
</comment>
<dbReference type="InterPro" id="IPR011856">
    <property type="entry name" value="tRNA_endonuc-like_dom_sf"/>
</dbReference>
<dbReference type="GO" id="GO:0003677">
    <property type="term" value="F:DNA binding"/>
    <property type="evidence" value="ECO:0007669"/>
    <property type="project" value="InterPro"/>
</dbReference>
<feature type="domain" description="Restriction endonuclease type IV Mrr" evidence="1">
    <location>
        <begin position="2"/>
        <end position="141"/>
    </location>
</feature>